<protein>
    <submittedName>
        <fullName evidence="1">Uncharacterized protein</fullName>
    </submittedName>
</protein>
<organism evidence="1">
    <name type="scientific">marine sediment metagenome</name>
    <dbReference type="NCBI Taxonomy" id="412755"/>
    <lineage>
        <taxon>unclassified sequences</taxon>
        <taxon>metagenomes</taxon>
        <taxon>ecological metagenomes</taxon>
    </lineage>
</organism>
<evidence type="ECO:0000313" key="1">
    <source>
        <dbReference type="EMBL" id="KKK68224.1"/>
    </source>
</evidence>
<comment type="caution">
    <text evidence="1">The sequence shown here is derived from an EMBL/GenBank/DDBJ whole genome shotgun (WGS) entry which is preliminary data.</text>
</comment>
<proteinExistence type="predicted"/>
<dbReference type="AlphaFoldDB" id="A0A0F8ZPA2"/>
<name>A0A0F8ZPA2_9ZZZZ</name>
<reference evidence="1" key="1">
    <citation type="journal article" date="2015" name="Nature">
        <title>Complex archaea that bridge the gap between prokaryotes and eukaryotes.</title>
        <authorList>
            <person name="Spang A."/>
            <person name="Saw J.H."/>
            <person name="Jorgensen S.L."/>
            <person name="Zaremba-Niedzwiedzka K."/>
            <person name="Martijn J."/>
            <person name="Lind A.E."/>
            <person name="van Eijk R."/>
            <person name="Schleper C."/>
            <person name="Guy L."/>
            <person name="Ettema T.J."/>
        </authorList>
    </citation>
    <scope>NUCLEOTIDE SEQUENCE</scope>
</reference>
<gene>
    <name evidence="1" type="ORF">LCGC14_2946200</name>
</gene>
<sequence length="158" mass="18436">EITGKYPFQDQTELPHYVHIATKEQEQYAKGGPPYSHKKSSAQSLANELISKLGPEIEVPFDLQRVPTNKPNFYIYMINEDLYFFAIHVSQYYGFATKINENYYKVEISNNPTKENKAVAFSDLIKNKRFIDVLNSKSSKPGFFEKREKDYLNYTKTK</sequence>
<accession>A0A0F8ZPA2</accession>
<feature type="non-terminal residue" evidence="1">
    <location>
        <position position="1"/>
    </location>
</feature>
<dbReference type="EMBL" id="LAZR01059237">
    <property type="protein sequence ID" value="KKK68224.1"/>
    <property type="molecule type" value="Genomic_DNA"/>
</dbReference>